<dbReference type="Pfam" id="PF09261">
    <property type="entry name" value="Alpha-mann_mid"/>
    <property type="match status" value="1"/>
</dbReference>
<dbReference type="GO" id="GO:0046872">
    <property type="term" value="F:metal ion binding"/>
    <property type="evidence" value="ECO:0007669"/>
    <property type="project" value="UniProtKB-KW"/>
</dbReference>
<dbReference type="InterPro" id="IPR013780">
    <property type="entry name" value="Glyco_hydro_b"/>
</dbReference>
<evidence type="ECO:0000313" key="7">
    <source>
        <dbReference type="Proteomes" id="UP000663842"/>
    </source>
</evidence>
<dbReference type="InterPro" id="IPR011013">
    <property type="entry name" value="Gal_mutarotase_sf_dom"/>
</dbReference>
<evidence type="ECO:0000256" key="1">
    <source>
        <dbReference type="ARBA" id="ARBA00022723"/>
    </source>
</evidence>
<gene>
    <name evidence="6" type="ORF">UXM345_LOCUS19973</name>
</gene>
<evidence type="ECO:0000256" key="2">
    <source>
        <dbReference type="ARBA" id="ARBA00022801"/>
    </source>
</evidence>
<feature type="region of interest" description="Disordered" evidence="4">
    <location>
        <begin position="95"/>
        <end position="115"/>
    </location>
</feature>
<dbReference type="AlphaFoldDB" id="A0A819SIA3"/>
<feature type="domain" description="Glycoside hydrolase family 38 central" evidence="5">
    <location>
        <begin position="367"/>
        <end position="445"/>
    </location>
</feature>
<dbReference type="InterPro" id="IPR011682">
    <property type="entry name" value="Glyco_hydro_38_C"/>
</dbReference>
<dbReference type="InterPro" id="IPR037094">
    <property type="entry name" value="Glyco_hydro_38_cen_sf"/>
</dbReference>
<dbReference type="GO" id="GO:0006013">
    <property type="term" value="P:mannose metabolic process"/>
    <property type="evidence" value="ECO:0007669"/>
    <property type="project" value="InterPro"/>
</dbReference>
<dbReference type="InterPro" id="IPR050843">
    <property type="entry name" value="Glycosyl_Hydrlase_38"/>
</dbReference>
<dbReference type="Pfam" id="PF07748">
    <property type="entry name" value="Glyco_hydro_38C"/>
    <property type="match status" value="1"/>
</dbReference>
<dbReference type="GO" id="GO:0030246">
    <property type="term" value="F:carbohydrate binding"/>
    <property type="evidence" value="ECO:0007669"/>
    <property type="project" value="InterPro"/>
</dbReference>
<keyword evidence="3" id="KW-1015">Disulfide bond</keyword>
<dbReference type="Gene3D" id="1.20.1270.50">
    <property type="entry name" value="Glycoside hydrolase family 38, central domain"/>
    <property type="match status" value="1"/>
</dbReference>
<dbReference type="Gene3D" id="2.60.40.1180">
    <property type="entry name" value="Golgi alpha-mannosidase II"/>
    <property type="match status" value="1"/>
</dbReference>
<dbReference type="PANTHER" id="PTHR11607">
    <property type="entry name" value="ALPHA-MANNOSIDASE"/>
    <property type="match status" value="1"/>
</dbReference>
<dbReference type="EMBL" id="CAJOBF010002914">
    <property type="protein sequence ID" value="CAF4063380.1"/>
    <property type="molecule type" value="Genomic_DNA"/>
</dbReference>
<dbReference type="InterPro" id="IPR015341">
    <property type="entry name" value="Glyco_hydro_38_cen"/>
</dbReference>
<dbReference type="SMART" id="SM00872">
    <property type="entry name" value="Alpha-mann_mid"/>
    <property type="match status" value="1"/>
</dbReference>
<evidence type="ECO:0000259" key="5">
    <source>
        <dbReference type="SMART" id="SM00872"/>
    </source>
</evidence>
<dbReference type="PANTHER" id="PTHR11607:SF3">
    <property type="entry name" value="LYSOSOMAL ALPHA-MANNOSIDASE"/>
    <property type="match status" value="1"/>
</dbReference>
<evidence type="ECO:0000313" key="6">
    <source>
        <dbReference type="EMBL" id="CAF4063380.1"/>
    </source>
</evidence>
<reference evidence="6" key="1">
    <citation type="submission" date="2021-02" db="EMBL/GenBank/DDBJ databases">
        <authorList>
            <person name="Nowell W R."/>
        </authorList>
    </citation>
    <scope>NUCLEOTIDE SEQUENCE</scope>
</reference>
<keyword evidence="1" id="KW-0479">Metal-binding</keyword>
<organism evidence="6 7">
    <name type="scientific">Rotaria magnacalcarata</name>
    <dbReference type="NCBI Taxonomy" id="392030"/>
    <lineage>
        <taxon>Eukaryota</taxon>
        <taxon>Metazoa</taxon>
        <taxon>Spiralia</taxon>
        <taxon>Gnathifera</taxon>
        <taxon>Rotifera</taxon>
        <taxon>Eurotatoria</taxon>
        <taxon>Bdelloidea</taxon>
        <taxon>Philodinida</taxon>
        <taxon>Philodinidae</taxon>
        <taxon>Rotaria</taxon>
    </lineage>
</organism>
<dbReference type="SUPFAM" id="SSF88688">
    <property type="entry name" value="Families 57/38 glycoside transferase middle domain"/>
    <property type="match status" value="1"/>
</dbReference>
<keyword evidence="2" id="KW-0378">Hydrolase</keyword>
<dbReference type="GO" id="GO:0000139">
    <property type="term" value="C:Golgi membrane"/>
    <property type="evidence" value="ECO:0007669"/>
    <property type="project" value="TreeGrafter"/>
</dbReference>
<dbReference type="SUPFAM" id="SSF74650">
    <property type="entry name" value="Galactose mutarotase-like"/>
    <property type="match status" value="2"/>
</dbReference>
<proteinExistence type="predicted"/>
<protein>
    <recommendedName>
        <fullName evidence="5">Glycoside hydrolase family 38 central domain-containing protein</fullName>
    </recommendedName>
</protein>
<dbReference type="GO" id="GO:0004559">
    <property type="term" value="F:alpha-mannosidase activity"/>
    <property type="evidence" value="ECO:0007669"/>
    <property type="project" value="InterPro"/>
</dbReference>
<dbReference type="Proteomes" id="UP000663842">
    <property type="component" value="Unassembled WGS sequence"/>
</dbReference>
<accession>A0A819SIA3</accession>
<evidence type="ECO:0000256" key="4">
    <source>
        <dbReference type="SAM" id="MobiDB-lite"/>
    </source>
</evidence>
<dbReference type="InterPro" id="IPR028995">
    <property type="entry name" value="Glyco_hydro_57/38_cen_sf"/>
</dbReference>
<name>A0A819SIA3_9BILA</name>
<dbReference type="GO" id="GO:0006491">
    <property type="term" value="P:N-glycan processing"/>
    <property type="evidence" value="ECO:0007669"/>
    <property type="project" value="TreeGrafter"/>
</dbReference>
<sequence>MTSDYRQKTCFFAVCIYCVQILNDAIDQNNYDSPRRYTSICNSSSSVVKSKQCLSSGQDGLVSVQSGGKKYMGFVFETDNFQGCSTAADLLTQKQQEDNESDYERGKENESSQDINLNVSEEKRYFAQERTISIDVTTSDINECSHRHTVSNLNMKNVTTPIRVKGGGDRGRIAKGWQRTRNGHCPTSNDDAHTINTASTTTAFTSCTDPKAMPLSSPTTDSNLILALKNTKIKFYFKYQLQGGDDTSSPDTQPDEDNFIKLIEPIKMPTFNGSRLARVVTTDSTINRSMDKDSCSQSMEQNYFMPLLIGQERLEMKMESLYNNQMKIQKRFKQKTSMISQFVKLGEQMPGSNEWDYDAENLLTIEDVQHDEDDKGDAVIQEAAEVLFSIAHATDLQGKIFSYFPKDDLFTKLIISRRNLGIFQHHDAITGTAREHVVNDYGEKLLAVIVLSQIIMQQSAAYLLFQDRYSIKSQFLVSNQEFQTFESLAIRKFVSFHKHHMIYIYNPTDQRRLEIIKILLHKYQVHVTSDNQTITDCQIDPKWSHRRSNIINENQFELLIQIDIEPYSLKEYTIHADATKKSCPLSKIQYVDEKQIQTNLSTPFKIELIDAKTFEIDNRVFSIIFSKNGAILNVQHKKFDEKLHFHADLISYGTLRESDHHSGAYLFIPDGEARFIPMSDCDFIRIQQGPLVSRVVINHKLYGLQYKLTNTIGSNDNLIHISTITHLDMNKDTELALRLSTGIKNEREFFTDLNGFQMIRRKTYDKLPLQGNVYPMPTMAYIEDDYMRLNILAGQPSGTACLKTGKNSTGYIFVFEVIDSSFAKVTFSSRQAFLQIKVNEHCVVDVFLDRRLTRDDGRGLGQGILDNREVISTFKILFESRHKIADRTAQTGYPTLLAHHLSIELLYPLHIFNLLASKIFFNELKLFPKPLPFPSDYHLVNLRTLSSNNYNTVQHRPSKDIALILRRFAYNCDENYDKLFHFEQPIFEYFFQVNQIEAIEQTSLSLRYRKQKLNSTAKLDVPFAEIVTYKLRLTE</sequence>
<comment type="caution">
    <text evidence="6">The sequence shown here is derived from an EMBL/GenBank/DDBJ whole genome shotgun (WGS) entry which is preliminary data.</text>
</comment>
<evidence type="ECO:0000256" key="3">
    <source>
        <dbReference type="ARBA" id="ARBA00023157"/>
    </source>
</evidence>
<dbReference type="Gene3D" id="2.70.98.30">
    <property type="entry name" value="Golgi alpha-mannosidase II, domain 4"/>
    <property type="match status" value="2"/>
</dbReference>